<protein>
    <recommendedName>
        <fullName evidence="1">DUF5641 domain-containing protein</fullName>
    </recommendedName>
</protein>
<sequence length="238" mass="26855">MSEVVLMTLIVEISNGVSKRKVRCLLDSGSQRSYILKSTAEALNLKSTSSENIAHTLFGGATTDARCHKKYSVKLSPLGKGTLFEFDFLEQEVICGNMPRLPKEQILKELKRRKIWISDLGDGCPKIEMLLGSDVYSKDLKQAGVPDLDIVDSSKLNIRVKHCDSVRKELRSRFRKEYLSQLVQKASVKSQSLKTGDVVLMGLDNRKRIDWPMGRVEKIYPSRDGFARVARVKQRLAP</sequence>
<dbReference type="InterPro" id="IPR021109">
    <property type="entry name" value="Peptidase_aspartic_dom_sf"/>
</dbReference>
<dbReference type="PROSITE" id="PS00141">
    <property type="entry name" value="ASP_PROTEASE"/>
    <property type="match status" value="1"/>
</dbReference>
<proteinExistence type="predicted"/>
<dbReference type="GO" id="GO:0004190">
    <property type="term" value="F:aspartic-type endopeptidase activity"/>
    <property type="evidence" value="ECO:0007669"/>
    <property type="project" value="InterPro"/>
</dbReference>
<accession>A0A4Y2L0F2</accession>
<dbReference type="Pfam" id="PF18701">
    <property type="entry name" value="DUF5641"/>
    <property type="match status" value="1"/>
</dbReference>
<dbReference type="OrthoDB" id="6435389at2759"/>
<dbReference type="GO" id="GO:0006508">
    <property type="term" value="P:proteolysis"/>
    <property type="evidence" value="ECO:0007669"/>
    <property type="project" value="InterPro"/>
</dbReference>
<comment type="caution">
    <text evidence="2">The sequence shown here is derived from an EMBL/GenBank/DDBJ whole genome shotgun (WGS) entry which is preliminary data.</text>
</comment>
<evidence type="ECO:0000313" key="2">
    <source>
        <dbReference type="EMBL" id="GBN07106.1"/>
    </source>
</evidence>
<organism evidence="2 3">
    <name type="scientific">Araneus ventricosus</name>
    <name type="common">Orbweaver spider</name>
    <name type="synonym">Epeira ventricosa</name>
    <dbReference type="NCBI Taxonomy" id="182803"/>
    <lineage>
        <taxon>Eukaryota</taxon>
        <taxon>Metazoa</taxon>
        <taxon>Ecdysozoa</taxon>
        <taxon>Arthropoda</taxon>
        <taxon>Chelicerata</taxon>
        <taxon>Arachnida</taxon>
        <taxon>Araneae</taxon>
        <taxon>Araneomorphae</taxon>
        <taxon>Entelegynae</taxon>
        <taxon>Araneoidea</taxon>
        <taxon>Araneidae</taxon>
        <taxon>Araneus</taxon>
    </lineage>
</organism>
<gene>
    <name evidence="2" type="ORF">AVEN_25029_1</name>
</gene>
<dbReference type="EMBL" id="BGPR01005132">
    <property type="protein sequence ID" value="GBN07106.1"/>
    <property type="molecule type" value="Genomic_DNA"/>
</dbReference>
<dbReference type="Gene3D" id="2.40.70.10">
    <property type="entry name" value="Acid Proteases"/>
    <property type="match status" value="1"/>
</dbReference>
<keyword evidence="3" id="KW-1185">Reference proteome</keyword>
<dbReference type="PANTHER" id="PTHR47331:SF2">
    <property type="match status" value="1"/>
</dbReference>
<dbReference type="Proteomes" id="UP000499080">
    <property type="component" value="Unassembled WGS sequence"/>
</dbReference>
<reference evidence="2 3" key="1">
    <citation type="journal article" date="2019" name="Sci. Rep.">
        <title>Orb-weaving spider Araneus ventricosus genome elucidates the spidroin gene catalogue.</title>
        <authorList>
            <person name="Kono N."/>
            <person name="Nakamura H."/>
            <person name="Ohtoshi R."/>
            <person name="Moran D.A.P."/>
            <person name="Shinohara A."/>
            <person name="Yoshida Y."/>
            <person name="Fujiwara M."/>
            <person name="Mori M."/>
            <person name="Tomita M."/>
            <person name="Arakawa K."/>
        </authorList>
    </citation>
    <scope>NUCLEOTIDE SEQUENCE [LARGE SCALE GENOMIC DNA]</scope>
</reference>
<dbReference type="PANTHER" id="PTHR47331">
    <property type="entry name" value="PHD-TYPE DOMAIN-CONTAINING PROTEIN"/>
    <property type="match status" value="1"/>
</dbReference>
<evidence type="ECO:0000259" key="1">
    <source>
        <dbReference type="Pfam" id="PF18701"/>
    </source>
</evidence>
<dbReference type="InterPro" id="IPR040676">
    <property type="entry name" value="DUF5641"/>
</dbReference>
<evidence type="ECO:0000313" key="3">
    <source>
        <dbReference type="Proteomes" id="UP000499080"/>
    </source>
</evidence>
<dbReference type="InterPro" id="IPR001969">
    <property type="entry name" value="Aspartic_peptidase_AS"/>
</dbReference>
<dbReference type="AlphaFoldDB" id="A0A4Y2L0F2"/>
<feature type="domain" description="DUF5641" evidence="1">
    <location>
        <begin position="160"/>
        <end position="234"/>
    </location>
</feature>
<name>A0A4Y2L0F2_ARAVE</name>